<evidence type="ECO:0000313" key="2">
    <source>
        <dbReference type="Proteomes" id="UP001595989"/>
    </source>
</evidence>
<comment type="caution">
    <text evidence="1">The sequence shown here is derived from an EMBL/GenBank/DDBJ whole genome shotgun (WGS) entry which is preliminary data.</text>
</comment>
<accession>A0ABV9DH31</accession>
<dbReference type="InterPro" id="IPR047705">
    <property type="entry name" value="AimR-like"/>
</dbReference>
<name>A0ABV9DH31_9BACI</name>
<keyword evidence="1" id="KW-0675">Receptor</keyword>
<keyword evidence="2" id="KW-1185">Reference proteome</keyword>
<dbReference type="EMBL" id="JBHSFU010000004">
    <property type="protein sequence ID" value="MFC4558056.1"/>
    <property type="molecule type" value="Genomic_DNA"/>
</dbReference>
<evidence type="ECO:0000313" key="1">
    <source>
        <dbReference type="EMBL" id="MFC4558056.1"/>
    </source>
</evidence>
<dbReference type="NCBIfam" id="NF038310">
    <property type="entry name" value="lysogeny_AimR"/>
    <property type="match status" value="1"/>
</dbReference>
<proteinExistence type="predicted"/>
<sequence>MGFSKQDLMPETNILLAGNNQFTLEQVMLILRQDHDDQTAEKLMRQFCLHSTSKEISKKGMEFLYMNGHYEDLKQLIAKNMLSENPSNRDWARVYQLTMDRKDKRYPPREILRQAERMKTDEMELKLLIEFLKISAYYDLNEYREIGNFLDKHQYLFEMIEDRFLLSFFNMRLYQYLFIYFWLGNELIIARKYAFRQLNGTRNPATMASIHVKLGLTYIFDSYFQSMHHTKEALKIAKKHNLPKMIKIIEENNIPFIAAHFKEVDGISTPDLSEQAHIEIAKGNLKKADEILSNITIDSPFGIYYLGMARQDKNILLQAYNNFVEKRSDYFFSRLPLKALKEMGGTPTMKA</sequence>
<organism evidence="1 2">
    <name type="scientific">Virgibacillus kekensis</name>
    <dbReference type="NCBI Taxonomy" id="202261"/>
    <lineage>
        <taxon>Bacteria</taxon>
        <taxon>Bacillati</taxon>
        <taxon>Bacillota</taxon>
        <taxon>Bacilli</taxon>
        <taxon>Bacillales</taxon>
        <taxon>Bacillaceae</taxon>
        <taxon>Virgibacillus</taxon>
    </lineage>
</organism>
<dbReference type="Proteomes" id="UP001595989">
    <property type="component" value="Unassembled WGS sequence"/>
</dbReference>
<dbReference type="Pfam" id="PF22871">
    <property type="entry name" value="AimR"/>
    <property type="match status" value="1"/>
</dbReference>
<protein>
    <submittedName>
        <fullName evidence="1">AimR family lysis-lysogeny pheromone receptor</fullName>
    </submittedName>
</protein>
<reference evidence="2" key="1">
    <citation type="journal article" date="2019" name="Int. J. Syst. Evol. Microbiol.">
        <title>The Global Catalogue of Microorganisms (GCM) 10K type strain sequencing project: providing services to taxonomists for standard genome sequencing and annotation.</title>
        <authorList>
            <consortium name="The Broad Institute Genomics Platform"/>
            <consortium name="The Broad Institute Genome Sequencing Center for Infectious Disease"/>
            <person name="Wu L."/>
            <person name="Ma J."/>
        </authorList>
    </citation>
    <scope>NUCLEOTIDE SEQUENCE [LARGE SCALE GENOMIC DNA]</scope>
    <source>
        <strain evidence="2">CGMCC 4.7426</strain>
    </source>
</reference>
<gene>
    <name evidence="1" type="ORF">ACFO3D_07520</name>
</gene>
<dbReference type="RefSeq" id="WP_390294382.1">
    <property type="nucleotide sequence ID" value="NZ_JBHSFU010000004.1"/>
</dbReference>